<accession>A0A1I3CJI9</accession>
<evidence type="ECO:0000313" key="3">
    <source>
        <dbReference type="Proteomes" id="UP000199040"/>
    </source>
</evidence>
<reference evidence="2 3" key="1">
    <citation type="submission" date="2016-10" db="EMBL/GenBank/DDBJ databases">
        <authorList>
            <person name="de Groot N.N."/>
        </authorList>
    </citation>
    <scope>NUCLEOTIDE SEQUENCE [LARGE SCALE GENOMIC DNA]</scope>
    <source>
        <strain evidence="2 3">CGMCC 1.6848</strain>
    </source>
</reference>
<gene>
    <name evidence="2" type="ORF">SAMN04487959_108247</name>
</gene>
<evidence type="ECO:0000313" key="2">
    <source>
        <dbReference type="EMBL" id="SFH74496.1"/>
    </source>
</evidence>
<dbReference type="STRING" id="442341.SAMN04487959_108247"/>
<organism evidence="2 3">
    <name type="scientific">Modicisalibacter xianhensis</name>
    <dbReference type="NCBI Taxonomy" id="442341"/>
    <lineage>
        <taxon>Bacteria</taxon>
        <taxon>Pseudomonadati</taxon>
        <taxon>Pseudomonadota</taxon>
        <taxon>Gammaproteobacteria</taxon>
        <taxon>Oceanospirillales</taxon>
        <taxon>Halomonadaceae</taxon>
        <taxon>Modicisalibacter</taxon>
    </lineage>
</organism>
<dbReference type="EMBL" id="FOPY01000008">
    <property type="protein sequence ID" value="SFH74496.1"/>
    <property type="molecule type" value="Genomic_DNA"/>
</dbReference>
<feature type="region of interest" description="Disordered" evidence="1">
    <location>
        <begin position="1"/>
        <end position="41"/>
    </location>
</feature>
<keyword evidence="3" id="KW-1185">Reference proteome</keyword>
<dbReference type="AlphaFoldDB" id="A0A1I3CJI9"/>
<protein>
    <submittedName>
        <fullName evidence="2">Uncharacterized protein</fullName>
    </submittedName>
</protein>
<evidence type="ECO:0000256" key="1">
    <source>
        <dbReference type="SAM" id="MobiDB-lite"/>
    </source>
</evidence>
<dbReference type="Proteomes" id="UP000199040">
    <property type="component" value="Unassembled WGS sequence"/>
</dbReference>
<name>A0A1I3CJI9_9GAMM</name>
<proteinExistence type="predicted"/>
<sequence length="41" mass="4614">MEASNRERSQTSGTVQVKHRLAVNKESLNATQDFHDDISRG</sequence>